<evidence type="ECO:0000313" key="1">
    <source>
        <dbReference type="Proteomes" id="UP000887579"/>
    </source>
</evidence>
<sequence>MNRAFTVLAICSVLFALTLAVQKVPETKGLGCSLCKDFVKELEKEIDHGEGTIEEKANRVCNKICHNHPTLDKICKEIIDKSLEIIVKGIENHYVPEVTCKLAHLC</sequence>
<dbReference type="Proteomes" id="UP000887579">
    <property type="component" value="Unplaced"/>
</dbReference>
<proteinExistence type="predicted"/>
<reference evidence="2" key="1">
    <citation type="submission" date="2022-11" db="UniProtKB">
        <authorList>
            <consortium name="WormBaseParasite"/>
        </authorList>
    </citation>
    <scope>IDENTIFICATION</scope>
</reference>
<evidence type="ECO:0000313" key="2">
    <source>
        <dbReference type="WBParaSite" id="ES5_v2.g15645.t1"/>
    </source>
</evidence>
<organism evidence="1 2">
    <name type="scientific">Panagrolaimus sp. ES5</name>
    <dbReference type="NCBI Taxonomy" id="591445"/>
    <lineage>
        <taxon>Eukaryota</taxon>
        <taxon>Metazoa</taxon>
        <taxon>Ecdysozoa</taxon>
        <taxon>Nematoda</taxon>
        <taxon>Chromadorea</taxon>
        <taxon>Rhabditida</taxon>
        <taxon>Tylenchina</taxon>
        <taxon>Panagrolaimomorpha</taxon>
        <taxon>Panagrolaimoidea</taxon>
        <taxon>Panagrolaimidae</taxon>
        <taxon>Panagrolaimus</taxon>
    </lineage>
</organism>
<name>A0AC34FEC8_9BILA</name>
<accession>A0AC34FEC8</accession>
<dbReference type="WBParaSite" id="ES5_v2.g15645.t1">
    <property type="protein sequence ID" value="ES5_v2.g15645.t1"/>
    <property type="gene ID" value="ES5_v2.g15645"/>
</dbReference>
<protein>
    <submittedName>
        <fullName evidence="2">Saposin B-type domain-containing protein</fullName>
    </submittedName>
</protein>